<gene>
    <name evidence="3" type="ORF">QEN58_13125</name>
</gene>
<dbReference type="RefSeq" id="WP_280106940.1">
    <property type="nucleotide sequence ID" value="NZ_CP122961.1"/>
</dbReference>
<sequence length="100" mass="10464">MPLTRDKNVDIAITGGGYTGLTAAHRLAERGGQAIVVDANPIGWGQAVAMAAWYPPSSGSRSPVSLRPTVCQSPLPCTGSVMRRWIRWMAGSNSAAGGIR</sequence>
<dbReference type="Proteomes" id="UP001179830">
    <property type="component" value="Chromosome"/>
</dbReference>
<keyword evidence="4" id="KW-1185">Reference proteome</keyword>
<accession>A0ABY8LSI6</accession>
<keyword evidence="1" id="KW-0560">Oxidoreductase</keyword>
<proteinExistence type="predicted"/>
<dbReference type="SUPFAM" id="SSF51905">
    <property type="entry name" value="FAD/NAD(P)-binding domain"/>
    <property type="match status" value="1"/>
</dbReference>
<feature type="domain" description="FAD dependent oxidoreductase" evidence="2">
    <location>
        <begin position="10"/>
        <end position="58"/>
    </location>
</feature>
<name>A0ABY8LSI6_9GAMM</name>
<dbReference type="InterPro" id="IPR006076">
    <property type="entry name" value="FAD-dep_OxRdtase"/>
</dbReference>
<dbReference type="Gene3D" id="3.50.50.60">
    <property type="entry name" value="FAD/NAD(P)-binding domain"/>
    <property type="match status" value="1"/>
</dbReference>
<evidence type="ECO:0000313" key="3">
    <source>
        <dbReference type="EMBL" id="WGI27374.1"/>
    </source>
</evidence>
<evidence type="ECO:0000259" key="2">
    <source>
        <dbReference type="Pfam" id="PF01266"/>
    </source>
</evidence>
<evidence type="ECO:0000256" key="1">
    <source>
        <dbReference type="ARBA" id="ARBA00023002"/>
    </source>
</evidence>
<dbReference type="InterPro" id="IPR036188">
    <property type="entry name" value="FAD/NAD-bd_sf"/>
</dbReference>
<evidence type="ECO:0000313" key="4">
    <source>
        <dbReference type="Proteomes" id="UP001179830"/>
    </source>
</evidence>
<dbReference type="Pfam" id="PF01266">
    <property type="entry name" value="DAO"/>
    <property type="match status" value="1"/>
</dbReference>
<protein>
    <submittedName>
        <fullName evidence="3">FAD-dependent oxidoreductase</fullName>
    </submittedName>
</protein>
<organism evidence="3 4">
    <name type="scientific">Halomonas alkaliantarctica</name>
    <dbReference type="NCBI Taxonomy" id="232346"/>
    <lineage>
        <taxon>Bacteria</taxon>
        <taxon>Pseudomonadati</taxon>
        <taxon>Pseudomonadota</taxon>
        <taxon>Gammaproteobacteria</taxon>
        <taxon>Oceanospirillales</taxon>
        <taxon>Halomonadaceae</taxon>
        <taxon>Halomonas</taxon>
    </lineage>
</organism>
<dbReference type="EMBL" id="CP122961">
    <property type="protein sequence ID" value="WGI27374.1"/>
    <property type="molecule type" value="Genomic_DNA"/>
</dbReference>
<reference evidence="3" key="1">
    <citation type="submission" date="2023-04" db="EMBL/GenBank/DDBJ databases">
        <title>Complete genome sequence of Halomonas alkaliantarctica MSP3 isolated from marine sediment, Jeju Island.</title>
        <authorList>
            <person name="Park S.-J."/>
        </authorList>
    </citation>
    <scope>NUCLEOTIDE SEQUENCE</scope>
    <source>
        <strain evidence="3">MSP3</strain>
    </source>
</reference>